<dbReference type="Proteomes" id="UP001253595">
    <property type="component" value="Unassembled WGS sequence"/>
</dbReference>
<evidence type="ECO:0000313" key="3">
    <source>
        <dbReference type="Proteomes" id="UP001253595"/>
    </source>
</evidence>
<comment type="caution">
    <text evidence="2">The sequence shown here is derived from an EMBL/GenBank/DDBJ whole genome shotgun (WGS) entry which is preliminary data.</text>
</comment>
<name>A0ABU1UZG1_9GAMM</name>
<dbReference type="EMBL" id="JAVDVX010000004">
    <property type="protein sequence ID" value="MDR7090545.1"/>
    <property type="molecule type" value="Genomic_DNA"/>
</dbReference>
<accession>A0ABU1UZG1</accession>
<dbReference type="InterPro" id="IPR027843">
    <property type="entry name" value="DUF4440"/>
</dbReference>
<dbReference type="Pfam" id="PF14534">
    <property type="entry name" value="DUF4440"/>
    <property type="match status" value="1"/>
</dbReference>
<protein>
    <submittedName>
        <fullName evidence="2">Ketosteroid isomerase-like protein</fullName>
    </submittedName>
</protein>
<organism evidence="2 3">
    <name type="scientific">Cellvibrio fibrivorans</name>
    <dbReference type="NCBI Taxonomy" id="126350"/>
    <lineage>
        <taxon>Bacteria</taxon>
        <taxon>Pseudomonadati</taxon>
        <taxon>Pseudomonadota</taxon>
        <taxon>Gammaproteobacteria</taxon>
        <taxon>Cellvibrionales</taxon>
        <taxon>Cellvibrionaceae</taxon>
        <taxon>Cellvibrio</taxon>
    </lineage>
</organism>
<evidence type="ECO:0000259" key="1">
    <source>
        <dbReference type="Pfam" id="PF14534"/>
    </source>
</evidence>
<dbReference type="Gene3D" id="3.10.450.50">
    <property type="match status" value="1"/>
</dbReference>
<proteinExistence type="predicted"/>
<reference evidence="2 3" key="1">
    <citation type="submission" date="2023-07" db="EMBL/GenBank/DDBJ databases">
        <title>Sorghum-associated microbial communities from plants grown in Nebraska, USA.</title>
        <authorList>
            <person name="Schachtman D."/>
        </authorList>
    </citation>
    <scope>NUCLEOTIDE SEQUENCE [LARGE SCALE GENOMIC DNA]</scope>
    <source>
        <strain evidence="2 3">BE190</strain>
    </source>
</reference>
<dbReference type="SUPFAM" id="SSF54427">
    <property type="entry name" value="NTF2-like"/>
    <property type="match status" value="1"/>
</dbReference>
<sequence length="160" mass="17360">MIHAYLNHPVIKKLIFITSLCISTTAITNSAMADSSETELLTNKVEQLRLAMVDGDGKALRALSAPQLSYGHSSGNIEDQAAFVEKIASGKSDFVTMELTDQTISISGDVALVRHNLNADIKDGGVPNTIHLGVLLVWQKQAGDWKLLARQAFKYPPKAQ</sequence>
<dbReference type="RefSeq" id="WP_310072946.1">
    <property type="nucleotide sequence ID" value="NZ_JAVDVX010000004.1"/>
</dbReference>
<keyword evidence="3" id="KW-1185">Reference proteome</keyword>
<evidence type="ECO:0000313" key="2">
    <source>
        <dbReference type="EMBL" id="MDR7090545.1"/>
    </source>
</evidence>
<feature type="domain" description="DUF4440" evidence="1">
    <location>
        <begin position="45"/>
        <end position="147"/>
    </location>
</feature>
<gene>
    <name evidence="2" type="ORF">J2X05_002569</name>
</gene>
<dbReference type="InterPro" id="IPR032710">
    <property type="entry name" value="NTF2-like_dom_sf"/>
</dbReference>